<sequence>MSITLYEANRYQPDICKSLTTAWLGQMMRGTNYGELWCATAHAATENDAFYQSHCQQQAQLECTEQLKAQKNIQMLLTQTNFMQNHPNESVALVMARTPAIDSLTSQKTKKIMLMRVRNIKVVRSTDNIDLIGLKAEFNKLSDTTRYYVVQVRANSGSHAIAVVSTKAKGIFSPSGYLYYYDPNLKKVVRWSSREEMKGFLDKTLLKDYRSINGIWQVQAM</sequence>
<keyword evidence="2" id="KW-1185">Reference proteome</keyword>
<evidence type="ECO:0000313" key="1">
    <source>
        <dbReference type="EMBL" id="QFT27036.1"/>
    </source>
</evidence>
<organism evidence="1 2">
    <name type="scientific">Vibrio aquimaris</name>
    <dbReference type="NCBI Taxonomy" id="2587862"/>
    <lineage>
        <taxon>Bacteria</taxon>
        <taxon>Pseudomonadati</taxon>
        <taxon>Pseudomonadota</taxon>
        <taxon>Gammaproteobacteria</taxon>
        <taxon>Vibrionales</taxon>
        <taxon>Vibrionaceae</taxon>
        <taxon>Vibrio</taxon>
    </lineage>
</organism>
<evidence type="ECO:0008006" key="3">
    <source>
        <dbReference type="Google" id="ProtNLM"/>
    </source>
</evidence>
<dbReference type="OrthoDB" id="5900580at2"/>
<proteinExistence type="predicted"/>
<dbReference type="Proteomes" id="UP000326936">
    <property type="component" value="Chromosome"/>
</dbReference>
<dbReference type="AlphaFoldDB" id="A0A5P9CLE5"/>
<accession>A0A5P9CLE5</accession>
<dbReference type="RefSeq" id="WP_152431087.1">
    <property type="nucleotide sequence ID" value="NZ_CBCSDK010000001.1"/>
</dbReference>
<gene>
    <name evidence="1" type="ORF">FIV01_11395</name>
</gene>
<reference evidence="1 2" key="1">
    <citation type="submission" date="2019-10" db="EMBL/GenBank/DDBJ databases">
        <title>Complete genome sequence of Vibrio sp. strain THAF100, isolated from non-filtered water from the water column of tank 6 of a marine aquarium containing stony-coral fragments. Water maintained at 26 degree C.</title>
        <authorList>
            <person name="Ruckert C."/>
            <person name="Franco A."/>
            <person name="Kalinowski J."/>
            <person name="Glaeser S."/>
        </authorList>
    </citation>
    <scope>NUCLEOTIDE SEQUENCE [LARGE SCALE GENOMIC DNA]</scope>
    <source>
        <strain evidence="1 2">THAF100</strain>
    </source>
</reference>
<protein>
    <recommendedName>
        <fullName evidence="3">Peptidase C58 YopT-type domain-containing protein</fullName>
    </recommendedName>
</protein>
<evidence type="ECO:0000313" key="2">
    <source>
        <dbReference type="Proteomes" id="UP000326936"/>
    </source>
</evidence>
<dbReference type="KEGG" id="vaq:FIV01_11395"/>
<dbReference type="Gene3D" id="3.90.70.20">
    <property type="match status" value="1"/>
</dbReference>
<name>A0A5P9CLE5_9VIBR</name>
<dbReference type="EMBL" id="CP045350">
    <property type="protein sequence ID" value="QFT27036.1"/>
    <property type="molecule type" value="Genomic_DNA"/>
</dbReference>